<dbReference type="Pfam" id="PF00226">
    <property type="entry name" value="DnaJ"/>
    <property type="match status" value="1"/>
</dbReference>
<gene>
    <name evidence="3" type="ORF">SAMN04488056_10917</name>
</gene>
<accession>A0A1I5IJL3</accession>
<dbReference type="PROSITE" id="PS50076">
    <property type="entry name" value="DNAJ_2"/>
    <property type="match status" value="1"/>
</dbReference>
<feature type="compositionally biased region" description="Basic and acidic residues" evidence="1">
    <location>
        <begin position="1"/>
        <end position="19"/>
    </location>
</feature>
<protein>
    <submittedName>
        <fullName evidence="3">DnaJ domain-containing protein</fullName>
    </submittedName>
</protein>
<dbReference type="CDD" id="cd06257">
    <property type="entry name" value="DnaJ"/>
    <property type="match status" value="1"/>
</dbReference>
<keyword evidence="4" id="KW-1185">Reference proteome</keyword>
<dbReference type="Proteomes" id="UP000199236">
    <property type="component" value="Unassembled WGS sequence"/>
</dbReference>
<dbReference type="STRING" id="655353.SAMN04488056_10917"/>
<dbReference type="RefSeq" id="WP_090073863.1">
    <property type="nucleotide sequence ID" value="NZ_FOVR01000009.1"/>
</dbReference>
<dbReference type="SUPFAM" id="SSF46565">
    <property type="entry name" value="Chaperone J-domain"/>
    <property type="match status" value="1"/>
</dbReference>
<name>A0A1I5IJL3_9HYPH</name>
<dbReference type="SMART" id="SM00271">
    <property type="entry name" value="DnaJ"/>
    <property type="match status" value="1"/>
</dbReference>
<dbReference type="PANTHER" id="PTHR24074">
    <property type="entry name" value="CO-CHAPERONE PROTEIN DJLA"/>
    <property type="match status" value="1"/>
</dbReference>
<reference evidence="3 4" key="1">
    <citation type="submission" date="2016-10" db="EMBL/GenBank/DDBJ databases">
        <authorList>
            <person name="de Groot N.N."/>
        </authorList>
    </citation>
    <scope>NUCLEOTIDE SEQUENCE [LARGE SCALE GENOMIC DNA]</scope>
    <source>
        <strain evidence="3 4">CGMCC 1.9157</strain>
    </source>
</reference>
<proteinExistence type="predicted"/>
<dbReference type="AlphaFoldDB" id="A0A1I5IJL3"/>
<feature type="region of interest" description="Disordered" evidence="1">
    <location>
        <begin position="1"/>
        <end position="47"/>
    </location>
</feature>
<dbReference type="InterPro" id="IPR050817">
    <property type="entry name" value="DjlA_DnaK_co-chaperone"/>
</dbReference>
<sequence length="210" mass="23739">MNLDSKLFDSIRIKPDTDRRKKKQQEETCEWPGCEKKGGCKAPKRGSGGREFHNFCEAHAREFNKNYNYFTGMDDDTADTAKASTVTGERPTWKMGVNAWGNATDKAGETMGKSWETTGFSNGRAQRAAERMKRRSRHQDQTRKLRPLEAKAFETLGLTLPATADDVKRAYKRLLKENHPDLNKGDRACEERLQDVIAAYNTLRAGGYVG</sequence>
<evidence type="ECO:0000313" key="3">
    <source>
        <dbReference type="EMBL" id="SFO60311.1"/>
    </source>
</evidence>
<evidence type="ECO:0000256" key="1">
    <source>
        <dbReference type="SAM" id="MobiDB-lite"/>
    </source>
</evidence>
<dbReference type="Gene3D" id="1.10.287.110">
    <property type="entry name" value="DnaJ domain"/>
    <property type="match status" value="1"/>
</dbReference>
<feature type="domain" description="J" evidence="2">
    <location>
        <begin position="151"/>
        <end position="208"/>
    </location>
</feature>
<organism evidence="3 4">
    <name type="scientific">Cohaesibacter marisflavi</name>
    <dbReference type="NCBI Taxonomy" id="655353"/>
    <lineage>
        <taxon>Bacteria</taxon>
        <taxon>Pseudomonadati</taxon>
        <taxon>Pseudomonadota</taxon>
        <taxon>Alphaproteobacteria</taxon>
        <taxon>Hyphomicrobiales</taxon>
        <taxon>Cohaesibacteraceae</taxon>
    </lineage>
</organism>
<dbReference type="PRINTS" id="PR00625">
    <property type="entry name" value="JDOMAIN"/>
</dbReference>
<evidence type="ECO:0000259" key="2">
    <source>
        <dbReference type="PROSITE" id="PS50076"/>
    </source>
</evidence>
<dbReference type="InterPro" id="IPR001623">
    <property type="entry name" value="DnaJ_domain"/>
</dbReference>
<dbReference type="InterPro" id="IPR036869">
    <property type="entry name" value="J_dom_sf"/>
</dbReference>
<evidence type="ECO:0000313" key="4">
    <source>
        <dbReference type="Proteomes" id="UP000199236"/>
    </source>
</evidence>
<dbReference type="OrthoDB" id="9786294at2"/>
<dbReference type="EMBL" id="FOVR01000009">
    <property type="protein sequence ID" value="SFO60311.1"/>
    <property type="molecule type" value="Genomic_DNA"/>
</dbReference>